<dbReference type="InterPro" id="IPR000953">
    <property type="entry name" value="Chromo/chromo_shadow_dom"/>
</dbReference>
<reference evidence="5 6" key="1">
    <citation type="submission" date="2019-08" db="EMBL/GenBank/DDBJ databases">
        <title>The genome of the soybean aphid Biotype 1, its phylome, world population structure and adaptation to the North American continent.</title>
        <authorList>
            <person name="Giordano R."/>
            <person name="Donthu R.K."/>
            <person name="Hernandez A.G."/>
            <person name="Wright C.L."/>
            <person name="Zimin A.V."/>
        </authorList>
    </citation>
    <scope>NUCLEOTIDE SEQUENCE [LARGE SCALE GENOMIC DNA]</scope>
    <source>
        <tissue evidence="5">Whole aphids</tissue>
    </source>
</reference>
<dbReference type="PRINTS" id="PR00504">
    <property type="entry name" value="CHROMODOMAIN"/>
</dbReference>
<dbReference type="GO" id="GO:0000792">
    <property type="term" value="C:heterochromatin"/>
    <property type="evidence" value="ECO:0007669"/>
    <property type="project" value="UniProtKB-ARBA"/>
</dbReference>
<dbReference type="Pfam" id="PF00385">
    <property type="entry name" value="Chromo"/>
    <property type="match status" value="1"/>
</dbReference>
<feature type="domain" description="Chromo" evidence="4">
    <location>
        <begin position="21"/>
        <end position="79"/>
    </location>
</feature>
<evidence type="ECO:0000256" key="3">
    <source>
        <dbReference type="SAM" id="MobiDB-lite"/>
    </source>
</evidence>
<name>A0A6G0TGX5_APHGL</name>
<dbReference type="InterPro" id="IPR023779">
    <property type="entry name" value="Chromodomain_CS"/>
</dbReference>
<dbReference type="Pfam" id="PF01393">
    <property type="entry name" value="Chromo_shadow"/>
    <property type="match status" value="1"/>
</dbReference>
<evidence type="ECO:0000313" key="6">
    <source>
        <dbReference type="Proteomes" id="UP000475862"/>
    </source>
</evidence>
<dbReference type="GO" id="GO:0005634">
    <property type="term" value="C:nucleus"/>
    <property type="evidence" value="ECO:0007669"/>
    <property type="project" value="UniProtKB-SubCell"/>
</dbReference>
<accession>A0A6G0TGX5</accession>
<dbReference type="OrthoDB" id="273092at2759"/>
<dbReference type="InterPro" id="IPR051219">
    <property type="entry name" value="Heterochromatin_chromo-domain"/>
</dbReference>
<feature type="compositionally biased region" description="Acidic residues" evidence="3">
    <location>
        <begin position="112"/>
        <end position="132"/>
    </location>
</feature>
<evidence type="ECO:0000256" key="2">
    <source>
        <dbReference type="ARBA" id="ARBA00023242"/>
    </source>
</evidence>
<dbReference type="Proteomes" id="UP000475862">
    <property type="component" value="Unassembled WGS sequence"/>
</dbReference>
<dbReference type="PROSITE" id="PS00598">
    <property type="entry name" value="CHROMO_1"/>
    <property type="match status" value="1"/>
</dbReference>
<dbReference type="Gene3D" id="2.40.50.40">
    <property type="match status" value="2"/>
</dbReference>
<comment type="caution">
    <text evidence="5">The sequence shown here is derived from an EMBL/GenBank/DDBJ whole genome shotgun (WGS) entry which is preliminary data.</text>
</comment>
<dbReference type="PROSITE" id="PS50013">
    <property type="entry name" value="CHROMO_2"/>
    <property type="match status" value="1"/>
</dbReference>
<evidence type="ECO:0000259" key="4">
    <source>
        <dbReference type="PROSITE" id="PS50013"/>
    </source>
</evidence>
<comment type="subcellular location">
    <subcellularLocation>
        <location evidence="1">Nucleus</location>
    </subcellularLocation>
</comment>
<sequence length="212" mass="24980">MSSRRTNSNKNNKCKGQETEYDVEKILDKRLRYGIVEYFLKWKDYDDSYNSWEPMENMKCDGLIASFENQLKEFNKTQAKRGRKGARSNTNVKRLINSFKKISVLSENKDVESDESEDNDLVSSEDSDEVDEKDNNLTPVNKNDSIDNTEMPKRKIAEKIINCVSFQGELMYFIKIEGTEEPEWFKAKVVHEMYPQLLINYFESIFKWTTEN</sequence>
<dbReference type="InterPro" id="IPR017984">
    <property type="entry name" value="Chromo_dom_subgr"/>
</dbReference>
<dbReference type="SMART" id="SM00298">
    <property type="entry name" value="CHROMO"/>
    <property type="match status" value="2"/>
</dbReference>
<dbReference type="InterPro" id="IPR008251">
    <property type="entry name" value="Chromo_shadow_dom"/>
</dbReference>
<dbReference type="SUPFAM" id="SSF54160">
    <property type="entry name" value="Chromo domain-like"/>
    <property type="match status" value="2"/>
</dbReference>
<dbReference type="AlphaFoldDB" id="A0A6G0TGX5"/>
<evidence type="ECO:0000256" key="1">
    <source>
        <dbReference type="ARBA" id="ARBA00004123"/>
    </source>
</evidence>
<gene>
    <name evidence="5" type="ORF">AGLY_009751</name>
</gene>
<feature type="region of interest" description="Disordered" evidence="3">
    <location>
        <begin position="107"/>
        <end position="148"/>
    </location>
</feature>
<dbReference type="InterPro" id="IPR016197">
    <property type="entry name" value="Chromo-like_dom_sf"/>
</dbReference>
<proteinExistence type="predicted"/>
<evidence type="ECO:0000313" key="5">
    <source>
        <dbReference type="EMBL" id="KAE9532670.1"/>
    </source>
</evidence>
<keyword evidence="2" id="KW-0539">Nucleus</keyword>
<dbReference type="PANTHER" id="PTHR22812">
    <property type="entry name" value="CHROMOBOX PROTEIN"/>
    <property type="match status" value="1"/>
</dbReference>
<keyword evidence="6" id="KW-1185">Reference proteome</keyword>
<organism evidence="5 6">
    <name type="scientific">Aphis glycines</name>
    <name type="common">Soybean aphid</name>
    <dbReference type="NCBI Taxonomy" id="307491"/>
    <lineage>
        <taxon>Eukaryota</taxon>
        <taxon>Metazoa</taxon>
        <taxon>Ecdysozoa</taxon>
        <taxon>Arthropoda</taxon>
        <taxon>Hexapoda</taxon>
        <taxon>Insecta</taxon>
        <taxon>Pterygota</taxon>
        <taxon>Neoptera</taxon>
        <taxon>Paraneoptera</taxon>
        <taxon>Hemiptera</taxon>
        <taxon>Sternorrhyncha</taxon>
        <taxon>Aphidomorpha</taxon>
        <taxon>Aphidoidea</taxon>
        <taxon>Aphididae</taxon>
        <taxon>Aphidini</taxon>
        <taxon>Aphis</taxon>
        <taxon>Aphis</taxon>
    </lineage>
</organism>
<feature type="compositionally biased region" description="Polar residues" evidence="3">
    <location>
        <begin position="137"/>
        <end position="148"/>
    </location>
</feature>
<dbReference type="InterPro" id="IPR023780">
    <property type="entry name" value="Chromo_domain"/>
</dbReference>
<protein>
    <recommendedName>
        <fullName evidence="4">Chromo domain-containing protein</fullName>
    </recommendedName>
</protein>
<dbReference type="CDD" id="cd00034">
    <property type="entry name" value="CSD"/>
    <property type="match status" value="1"/>
</dbReference>
<dbReference type="EMBL" id="VYZN01000038">
    <property type="protein sequence ID" value="KAE9532670.1"/>
    <property type="molecule type" value="Genomic_DNA"/>
</dbReference>